<dbReference type="CDD" id="cd00086">
    <property type="entry name" value="homeodomain"/>
    <property type="match status" value="1"/>
</dbReference>
<dbReference type="InterPro" id="IPR051775">
    <property type="entry name" value="Homeobox_domain"/>
</dbReference>
<feature type="region of interest" description="Disordered" evidence="7">
    <location>
        <begin position="347"/>
        <end position="408"/>
    </location>
</feature>
<feature type="compositionally biased region" description="Polar residues" evidence="7">
    <location>
        <begin position="599"/>
        <end position="617"/>
    </location>
</feature>
<organism evidence="9 10">
    <name type="scientific">Psilocybe cf. subviscida</name>
    <dbReference type="NCBI Taxonomy" id="2480587"/>
    <lineage>
        <taxon>Eukaryota</taxon>
        <taxon>Fungi</taxon>
        <taxon>Dikarya</taxon>
        <taxon>Basidiomycota</taxon>
        <taxon>Agaricomycotina</taxon>
        <taxon>Agaricomycetes</taxon>
        <taxon>Agaricomycetidae</taxon>
        <taxon>Agaricales</taxon>
        <taxon>Agaricineae</taxon>
        <taxon>Strophariaceae</taxon>
        <taxon>Psilocybe</taxon>
    </lineage>
</organism>
<evidence type="ECO:0000256" key="4">
    <source>
        <dbReference type="ARBA" id="ARBA00023242"/>
    </source>
</evidence>
<evidence type="ECO:0000313" key="10">
    <source>
        <dbReference type="Proteomes" id="UP000567179"/>
    </source>
</evidence>
<evidence type="ECO:0000256" key="2">
    <source>
        <dbReference type="ARBA" id="ARBA00023125"/>
    </source>
</evidence>
<keyword evidence="10" id="KW-1185">Reference proteome</keyword>
<proteinExistence type="predicted"/>
<gene>
    <name evidence="9" type="ORF">D9619_001953</name>
</gene>
<feature type="compositionally biased region" description="Basic residues" evidence="7">
    <location>
        <begin position="78"/>
        <end position="87"/>
    </location>
</feature>
<evidence type="ECO:0000313" key="9">
    <source>
        <dbReference type="EMBL" id="KAF5322013.1"/>
    </source>
</evidence>
<evidence type="ECO:0000256" key="5">
    <source>
        <dbReference type="PROSITE-ProRule" id="PRU00108"/>
    </source>
</evidence>
<comment type="subcellular location">
    <subcellularLocation>
        <location evidence="1 5 6">Nucleus</location>
    </subcellularLocation>
</comment>
<feature type="compositionally biased region" description="Acidic residues" evidence="7">
    <location>
        <begin position="102"/>
        <end position="116"/>
    </location>
</feature>
<dbReference type="PROSITE" id="PS00027">
    <property type="entry name" value="HOMEOBOX_1"/>
    <property type="match status" value="1"/>
</dbReference>
<keyword evidence="3 5" id="KW-0371">Homeobox</keyword>
<feature type="compositionally biased region" description="Low complexity" evidence="7">
    <location>
        <begin position="366"/>
        <end position="379"/>
    </location>
</feature>
<dbReference type="SMART" id="SM00389">
    <property type="entry name" value="HOX"/>
    <property type="match status" value="1"/>
</dbReference>
<evidence type="ECO:0000256" key="3">
    <source>
        <dbReference type="ARBA" id="ARBA00023155"/>
    </source>
</evidence>
<feature type="region of interest" description="Disordered" evidence="7">
    <location>
        <begin position="78"/>
        <end position="152"/>
    </location>
</feature>
<feature type="region of interest" description="Disordered" evidence="7">
    <location>
        <begin position="168"/>
        <end position="191"/>
    </location>
</feature>
<dbReference type="InterPro" id="IPR001356">
    <property type="entry name" value="HD"/>
</dbReference>
<keyword evidence="2 5" id="KW-0238">DNA-binding</keyword>
<feature type="compositionally biased region" description="Polar residues" evidence="7">
    <location>
        <begin position="135"/>
        <end position="147"/>
    </location>
</feature>
<reference evidence="9 10" key="1">
    <citation type="journal article" date="2020" name="ISME J.">
        <title>Uncovering the hidden diversity of litter-decomposition mechanisms in mushroom-forming fungi.</title>
        <authorList>
            <person name="Floudas D."/>
            <person name="Bentzer J."/>
            <person name="Ahren D."/>
            <person name="Johansson T."/>
            <person name="Persson P."/>
            <person name="Tunlid A."/>
        </authorList>
    </citation>
    <scope>NUCLEOTIDE SEQUENCE [LARGE SCALE GENOMIC DNA]</scope>
    <source>
        <strain evidence="9 10">CBS 101986</strain>
    </source>
</reference>
<dbReference type="GO" id="GO:0000981">
    <property type="term" value="F:DNA-binding transcription factor activity, RNA polymerase II-specific"/>
    <property type="evidence" value="ECO:0007669"/>
    <property type="project" value="InterPro"/>
</dbReference>
<dbReference type="PROSITE" id="PS50071">
    <property type="entry name" value="HOMEOBOX_2"/>
    <property type="match status" value="1"/>
</dbReference>
<comment type="caution">
    <text evidence="9">The sequence shown here is derived from an EMBL/GenBank/DDBJ whole genome shotgun (WGS) entry which is preliminary data.</text>
</comment>
<feature type="region of interest" description="Disordered" evidence="7">
    <location>
        <begin position="510"/>
        <end position="546"/>
    </location>
</feature>
<dbReference type="GO" id="GO:0000976">
    <property type="term" value="F:transcription cis-regulatory region binding"/>
    <property type="evidence" value="ECO:0007669"/>
    <property type="project" value="TreeGrafter"/>
</dbReference>
<dbReference type="EMBL" id="JAACJJ010000028">
    <property type="protein sequence ID" value="KAF5322013.1"/>
    <property type="molecule type" value="Genomic_DNA"/>
</dbReference>
<dbReference type="PANTHER" id="PTHR24323">
    <property type="entry name" value="CEH-10 HOMEODOMAIN-CONTAINING HOMOLOG"/>
    <property type="match status" value="1"/>
</dbReference>
<dbReference type="SUPFAM" id="SSF46689">
    <property type="entry name" value="Homeodomain-like"/>
    <property type="match status" value="1"/>
</dbReference>
<dbReference type="AlphaFoldDB" id="A0A8H5BGF6"/>
<feature type="region of interest" description="Disordered" evidence="7">
    <location>
        <begin position="298"/>
        <end position="330"/>
    </location>
</feature>
<protein>
    <recommendedName>
        <fullName evidence="8">Homeobox domain-containing protein</fullName>
    </recommendedName>
</protein>
<feature type="region of interest" description="Disordered" evidence="7">
    <location>
        <begin position="583"/>
        <end position="630"/>
    </location>
</feature>
<dbReference type="GO" id="GO:0005634">
    <property type="term" value="C:nucleus"/>
    <property type="evidence" value="ECO:0007669"/>
    <property type="project" value="UniProtKB-SubCell"/>
</dbReference>
<evidence type="ECO:0000259" key="8">
    <source>
        <dbReference type="PROSITE" id="PS50071"/>
    </source>
</evidence>
<feature type="domain" description="Homeobox" evidence="8">
    <location>
        <begin position="24"/>
        <end position="84"/>
    </location>
</feature>
<dbReference type="Gene3D" id="1.10.10.60">
    <property type="entry name" value="Homeodomain-like"/>
    <property type="match status" value="1"/>
</dbReference>
<dbReference type="OrthoDB" id="6159439at2759"/>
<dbReference type="PANTHER" id="PTHR24323:SF7">
    <property type="entry name" value="HOMEOBOX DOMAIN-CONTAINING PROTEIN"/>
    <property type="match status" value="1"/>
</dbReference>
<dbReference type="Pfam" id="PF00046">
    <property type="entry name" value="Homeodomain"/>
    <property type="match status" value="1"/>
</dbReference>
<keyword evidence="4 5" id="KW-0539">Nucleus</keyword>
<dbReference type="InterPro" id="IPR017970">
    <property type="entry name" value="Homeobox_CS"/>
</dbReference>
<dbReference type="InterPro" id="IPR009057">
    <property type="entry name" value="Homeodomain-like_sf"/>
</dbReference>
<feature type="compositionally biased region" description="Polar residues" evidence="7">
    <location>
        <begin position="520"/>
        <end position="546"/>
    </location>
</feature>
<evidence type="ECO:0000256" key="7">
    <source>
        <dbReference type="SAM" id="MobiDB-lite"/>
    </source>
</evidence>
<feature type="region of interest" description="Disordered" evidence="7">
    <location>
        <begin position="207"/>
        <end position="230"/>
    </location>
</feature>
<dbReference type="Proteomes" id="UP000567179">
    <property type="component" value="Unassembled WGS sequence"/>
</dbReference>
<feature type="DNA-binding region" description="Homeobox" evidence="5">
    <location>
        <begin position="26"/>
        <end position="85"/>
    </location>
</feature>
<evidence type="ECO:0000256" key="6">
    <source>
        <dbReference type="RuleBase" id="RU000682"/>
    </source>
</evidence>
<sequence>MGYGNYNPQDPAAVDFRSFYPYQPNEVKHRKRTTSFQLKTLEGIFKTDTKPNAALRQELAHQLEMTPRGVQVWFQNRRAKEKTKAQKQRGAAASRSMSLDEGKDDEDTEAPEDDDGDGGKAPNQPESLREGDASQPPTRSRSPSNMIPSPPQLHLITDATKFPWQTSPVEHARTPDSATVPIRPPTNTFLSASTLNNDLYAQRRGSLPVTTVQPATPPSDDDSFDPLPRRSSVDASLAKLANNPFANLARAKNTAVWGPGYGVVGVGGALRPHQLPHGYSQPRPRHSLASGALPVSYGNRRLSMDSRPSRSSQLGRVRPRLSPAPPTPYHALIRASLPEHQLYTTLSPRTVPLHPGPLPSPDYAFGAASTPSLASPSSGESERNSPDSSRSFFREEEPEDEVSSPTYADGYSRFGSIASVATSESSINSSYYADFGGHVSERVLVNERRDSCASGFIGIFSELEVNSRTESMQHNAGIANCTPQEDYTFGTAEHIEQHSGGEYQYQYSQVQTQQEHFQHTESSYSPASTVSPGKVTSSPNPQENSVITLPTVSLNTPGELAFGLESKPHQEIAHQEQYLSYHVVGPSNGSEHPQDPSYYASQHPHSQTQSQDPSFSSPHYGPSGDVYTADGQHHQQLDYYNPDMGYGDHLAGPGNVLDNGMQSTDAFVAYT</sequence>
<accession>A0A8H5BGF6</accession>
<name>A0A8H5BGF6_9AGAR</name>
<evidence type="ECO:0000256" key="1">
    <source>
        <dbReference type="ARBA" id="ARBA00004123"/>
    </source>
</evidence>